<dbReference type="PROSITE" id="PS51898">
    <property type="entry name" value="TYR_RECOMBINASE"/>
    <property type="match status" value="1"/>
</dbReference>
<keyword evidence="4" id="KW-1185">Reference proteome</keyword>
<sequence length="390" mass="42668">MARYHGAAAFCKRLRVPGCLQCTHRRFFAARHSGAPLTTPSGADPQPDALFDADLDAWHRQPERAFDGWLASHGFRHGTAVVYRAMWGKLLRWSGEQGLPPLTWSAGQIGAFLDAQDLHKRHRYRYARLIERVFHHLSLLQQNLHNPASQAVKNHLAEGDNDPTAFLLPGERDLLVARVLSPDGLERPDLSRGISPTQWKRARDVALIAVLLGGGLKVAEVRALRVETIDGLDERGEGGAQEGAQEGAGLALRMVRPDNGRAYTVPLFPFADAPLRHWLALRAAAGTLGELVFPAMANGRPMHAASIYRRVELLLEEAGVLAGRRERASPQTLRNTCGAMHFDAGTAPARVAQVLGMRDLESGWRLHAAYEAWQARAGLPPAASTAPQPS</sequence>
<dbReference type="Gene3D" id="1.10.443.10">
    <property type="entry name" value="Intergrase catalytic core"/>
    <property type="match status" value="1"/>
</dbReference>
<keyword evidence="1" id="KW-0233">DNA recombination</keyword>
<gene>
    <name evidence="3" type="ORF">FGG12_18300</name>
</gene>
<evidence type="ECO:0000259" key="2">
    <source>
        <dbReference type="PROSITE" id="PS51898"/>
    </source>
</evidence>
<dbReference type="InterPro" id="IPR013762">
    <property type="entry name" value="Integrase-like_cat_sf"/>
</dbReference>
<proteinExistence type="predicted"/>
<reference evidence="3 4" key="1">
    <citation type="submission" date="2019-05" db="EMBL/GenBank/DDBJ databases">
        <title>Whole genome sequence analysis of Cupriavidus campinensis S14E4C strain.</title>
        <authorList>
            <person name="Abbaszade G."/>
            <person name="Szabo A."/>
            <person name="Toumi M."/>
            <person name="Toth E."/>
        </authorList>
    </citation>
    <scope>NUCLEOTIDE SEQUENCE [LARGE SCALE GENOMIC DNA]</scope>
    <source>
        <strain evidence="3 4">S14E4C</strain>
    </source>
</reference>
<dbReference type="Proteomes" id="UP000318943">
    <property type="component" value="Unassembled WGS sequence"/>
</dbReference>
<dbReference type="InterPro" id="IPR002104">
    <property type="entry name" value="Integrase_catalytic"/>
</dbReference>
<protein>
    <submittedName>
        <fullName evidence="3">Site-specific integrase</fullName>
    </submittedName>
</protein>
<dbReference type="SUPFAM" id="SSF56349">
    <property type="entry name" value="DNA breaking-rejoining enzymes"/>
    <property type="match status" value="1"/>
</dbReference>
<evidence type="ECO:0000313" key="4">
    <source>
        <dbReference type="Proteomes" id="UP000318943"/>
    </source>
</evidence>
<feature type="domain" description="Tyr recombinase" evidence="2">
    <location>
        <begin position="175"/>
        <end position="384"/>
    </location>
</feature>
<dbReference type="EMBL" id="VCIZ01000011">
    <property type="protein sequence ID" value="TSP11186.1"/>
    <property type="molecule type" value="Genomic_DNA"/>
</dbReference>
<dbReference type="InterPro" id="IPR011010">
    <property type="entry name" value="DNA_brk_join_enz"/>
</dbReference>
<accession>A0ABY3EK62</accession>
<name>A0ABY3EK62_9BURK</name>
<organism evidence="3 4">
    <name type="scientific">Cupriavidus campinensis</name>
    <dbReference type="NCBI Taxonomy" id="151783"/>
    <lineage>
        <taxon>Bacteria</taxon>
        <taxon>Pseudomonadati</taxon>
        <taxon>Pseudomonadota</taxon>
        <taxon>Betaproteobacteria</taxon>
        <taxon>Burkholderiales</taxon>
        <taxon>Burkholderiaceae</taxon>
        <taxon>Cupriavidus</taxon>
    </lineage>
</organism>
<evidence type="ECO:0000256" key="1">
    <source>
        <dbReference type="ARBA" id="ARBA00023172"/>
    </source>
</evidence>
<comment type="caution">
    <text evidence="3">The sequence shown here is derived from an EMBL/GenBank/DDBJ whole genome shotgun (WGS) entry which is preliminary data.</text>
</comment>
<evidence type="ECO:0000313" key="3">
    <source>
        <dbReference type="EMBL" id="TSP11186.1"/>
    </source>
</evidence>